<evidence type="ECO:0000313" key="3">
    <source>
        <dbReference type="Proteomes" id="UP000276215"/>
    </source>
</evidence>
<accession>A0A3N4JEU5</accession>
<evidence type="ECO:0000256" key="1">
    <source>
        <dbReference type="SAM" id="MobiDB-lite"/>
    </source>
</evidence>
<feature type="region of interest" description="Disordered" evidence="1">
    <location>
        <begin position="1"/>
        <end position="24"/>
    </location>
</feature>
<reference evidence="2 3" key="1">
    <citation type="journal article" date="2018" name="Nat. Ecol. Evol.">
        <title>Pezizomycetes genomes reveal the molecular basis of ectomycorrhizal truffle lifestyle.</title>
        <authorList>
            <person name="Murat C."/>
            <person name="Payen T."/>
            <person name="Noel B."/>
            <person name="Kuo A."/>
            <person name="Morin E."/>
            <person name="Chen J."/>
            <person name="Kohler A."/>
            <person name="Krizsan K."/>
            <person name="Balestrini R."/>
            <person name="Da Silva C."/>
            <person name="Montanini B."/>
            <person name="Hainaut M."/>
            <person name="Levati E."/>
            <person name="Barry K.W."/>
            <person name="Belfiori B."/>
            <person name="Cichocki N."/>
            <person name="Clum A."/>
            <person name="Dockter R.B."/>
            <person name="Fauchery L."/>
            <person name="Guy J."/>
            <person name="Iotti M."/>
            <person name="Le Tacon F."/>
            <person name="Lindquist E.A."/>
            <person name="Lipzen A."/>
            <person name="Malagnac F."/>
            <person name="Mello A."/>
            <person name="Molinier V."/>
            <person name="Miyauchi S."/>
            <person name="Poulain J."/>
            <person name="Riccioni C."/>
            <person name="Rubini A."/>
            <person name="Sitrit Y."/>
            <person name="Splivallo R."/>
            <person name="Traeger S."/>
            <person name="Wang M."/>
            <person name="Zifcakova L."/>
            <person name="Wipf D."/>
            <person name="Zambonelli A."/>
            <person name="Paolocci F."/>
            <person name="Nowrousian M."/>
            <person name="Ottonello S."/>
            <person name="Baldrian P."/>
            <person name="Spatafora J.W."/>
            <person name="Henrissat B."/>
            <person name="Nagy L.G."/>
            <person name="Aury J.M."/>
            <person name="Wincker P."/>
            <person name="Grigoriev I.V."/>
            <person name="Bonfante P."/>
            <person name="Martin F.M."/>
        </authorList>
    </citation>
    <scope>NUCLEOTIDE SEQUENCE [LARGE SCALE GENOMIC DNA]</scope>
    <source>
        <strain evidence="2 3">120613-1</strain>
    </source>
</reference>
<dbReference type="EMBL" id="ML120431">
    <property type="protein sequence ID" value="RPA94960.1"/>
    <property type="molecule type" value="Genomic_DNA"/>
</dbReference>
<gene>
    <name evidence="2" type="ORF">L873DRAFT_1813529</name>
</gene>
<dbReference type="Proteomes" id="UP000276215">
    <property type="component" value="Unassembled WGS sequence"/>
</dbReference>
<protein>
    <submittedName>
        <fullName evidence="2">Uncharacterized protein</fullName>
    </submittedName>
</protein>
<keyword evidence="3" id="KW-1185">Reference proteome</keyword>
<name>A0A3N4JEU5_9PEZI</name>
<sequence>MFYPFARTAHASQPPPPQRPTLQTNISPEYHFHTVTHSLSHYANIPAKPIQT</sequence>
<dbReference type="AlphaFoldDB" id="A0A3N4JEU5"/>
<organism evidence="2 3">
    <name type="scientific">Choiromyces venosus 120613-1</name>
    <dbReference type="NCBI Taxonomy" id="1336337"/>
    <lineage>
        <taxon>Eukaryota</taxon>
        <taxon>Fungi</taxon>
        <taxon>Dikarya</taxon>
        <taxon>Ascomycota</taxon>
        <taxon>Pezizomycotina</taxon>
        <taxon>Pezizomycetes</taxon>
        <taxon>Pezizales</taxon>
        <taxon>Tuberaceae</taxon>
        <taxon>Choiromyces</taxon>
    </lineage>
</organism>
<evidence type="ECO:0000313" key="2">
    <source>
        <dbReference type="EMBL" id="RPA94960.1"/>
    </source>
</evidence>
<proteinExistence type="predicted"/>